<evidence type="ECO:0000256" key="1">
    <source>
        <dbReference type="SAM" id="MobiDB-lite"/>
    </source>
</evidence>
<organism evidence="2 3">
    <name type="scientific">Portunus trituberculatus</name>
    <name type="common">Swimming crab</name>
    <name type="synonym">Neptunus trituberculatus</name>
    <dbReference type="NCBI Taxonomy" id="210409"/>
    <lineage>
        <taxon>Eukaryota</taxon>
        <taxon>Metazoa</taxon>
        <taxon>Ecdysozoa</taxon>
        <taxon>Arthropoda</taxon>
        <taxon>Crustacea</taxon>
        <taxon>Multicrustacea</taxon>
        <taxon>Malacostraca</taxon>
        <taxon>Eumalacostraca</taxon>
        <taxon>Eucarida</taxon>
        <taxon>Decapoda</taxon>
        <taxon>Pleocyemata</taxon>
        <taxon>Brachyura</taxon>
        <taxon>Eubrachyura</taxon>
        <taxon>Portunoidea</taxon>
        <taxon>Portunidae</taxon>
        <taxon>Portuninae</taxon>
        <taxon>Portunus</taxon>
    </lineage>
</organism>
<proteinExistence type="predicted"/>
<dbReference type="Proteomes" id="UP000324222">
    <property type="component" value="Unassembled WGS sequence"/>
</dbReference>
<evidence type="ECO:0000313" key="3">
    <source>
        <dbReference type="Proteomes" id="UP000324222"/>
    </source>
</evidence>
<dbReference type="EMBL" id="VSRR010012698">
    <property type="protein sequence ID" value="MPC54876.1"/>
    <property type="molecule type" value="Genomic_DNA"/>
</dbReference>
<feature type="compositionally biased region" description="Gly residues" evidence="1">
    <location>
        <begin position="7"/>
        <end position="17"/>
    </location>
</feature>
<comment type="caution">
    <text evidence="2">The sequence shown here is derived from an EMBL/GenBank/DDBJ whole genome shotgun (WGS) entry which is preliminary data.</text>
</comment>
<gene>
    <name evidence="2" type="ORF">E2C01_048805</name>
</gene>
<protein>
    <submittedName>
        <fullName evidence="2">Uncharacterized protein</fullName>
    </submittedName>
</protein>
<name>A0A5B7GBH9_PORTR</name>
<accession>A0A5B7GBH9</accession>
<keyword evidence="3" id="KW-1185">Reference proteome</keyword>
<feature type="region of interest" description="Disordered" evidence="1">
    <location>
        <begin position="1"/>
        <end position="46"/>
    </location>
</feature>
<reference evidence="2 3" key="1">
    <citation type="submission" date="2019-05" db="EMBL/GenBank/DDBJ databases">
        <title>Another draft genome of Portunus trituberculatus and its Hox gene families provides insights of decapod evolution.</title>
        <authorList>
            <person name="Jeong J.-H."/>
            <person name="Song I."/>
            <person name="Kim S."/>
            <person name="Choi T."/>
            <person name="Kim D."/>
            <person name="Ryu S."/>
            <person name="Kim W."/>
        </authorList>
    </citation>
    <scope>NUCLEOTIDE SEQUENCE [LARGE SCALE GENOMIC DNA]</scope>
    <source>
        <tissue evidence="2">Muscle</tissue>
    </source>
</reference>
<evidence type="ECO:0000313" key="2">
    <source>
        <dbReference type="EMBL" id="MPC54876.1"/>
    </source>
</evidence>
<sequence>MSAGAGEVSGAGCGDGGQLAAPGAAEREGHRHNKSTGGGSLLHTLPSFPHKNMRKAILHRIFNFRPLPSSPIPCCIHINREQFLPRPIPSQAAPRSESRHCDNVMQIFRPQRKLDGGGSKHEGDDGGGCGVCGGGGGV</sequence>
<dbReference type="AlphaFoldDB" id="A0A5B7GBH9"/>